<evidence type="ECO:0000256" key="13">
    <source>
        <dbReference type="ARBA" id="ARBA00022737"/>
    </source>
</evidence>
<dbReference type="Proteomes" id="UP000248480">
    <property type="component" value="Unplaced"/>
</dbReference>
<dbReference type="FunFam" id="2.130.10.10:FF:001214">
    <property type="entry name" value="Sortilin-related VPS10 domain-containing receptor 2"/>
    <property type="match status" value="1"/>
</dbReference>
<keyword evidence="21" id="KW-0966">Cell projection</keyword>
<dbReference type="SUPFAM" id="SSF49299">
    <property type="entry name" value="PKD domain"/>
    <property type="match status" value="1"/>
</dbReference>
<keyword evidence="30" id="KW-0675">Receptor</keyword>
<keyword evidence="29" id="KW-1185">Reference proteome</keyword>
<keyword evidence="15 27" id="KW-1133">Transmembrane helix</keyword>
<evidence type="ECO:0000256" key="6">
    <source>
        <dbReference type="ARBA" id="ARBA00004552"/>
    </source>
</evidence>
<dbReference type="FunFam" id="2.60.40.10:FF:000083">
    <property type="entry name" value="Sortilin-related VPS10 domain containing receptor 2"/>
    <property type="match status" value="1"/>
</dbReference>
<organism evidence="29 30">
    <name type="scientific">Trichechus manatus latirostris</name>
    <name type="common">Florida manatee</name>
    <dbReference type="NCBI Taxonomy" id="127582"/>
    <lineage>
        <taxon>Eukaryota</taxon>
        <taxon>Metazoa</taxon>
        <taxon>Chordata</taxon>
        <taxon>Craniata</taxon>
        <taxon>Vertebrata</taxon>
        <taxon>Euteleostomi</taxon>
        <taxon>Mammalia</taxon>
        <taxon>Eutheria</taxon>
        <taxon>Afrotheria</taxon>
        <taxon>Sirenia</taxon>
        <taxon>Trichechidae</taxon>
        <taxon>Trichechus</taxon>
    </lineage>
</organism>
<dbReference type="Pfam" id="PF15901">
    <property type="entry name" value="Sortilin_C"/>
    <property type="match status" value="1"/>
</dbReference>
<evidence type="ECO:0000313" key="30">
    <source>
        <dbReference type="RefSeq" id="XP_004383606.1"/>
    </source>
</evidence>
<dbReference type="RefSeq" id="XP_004383606.1">
    <property type="nucleotide sequence ID" value="XM_004383549.1"/>
</dbReference>
<dbReference type="Pfam" id="PF15902">
    <property type="entry name" value="Sortilin-Vps10"/>
    <property type="match status" value="1"/>
</dbReference>
<gene>
    <name evidence="30" type="primary">SORCS2</name>
</gene>
<evidence type="ECO:0000256" key="26">
    <source>
        <dbReference type="SAM" id="MobiDB-lite"/>
    </source>
</evidence>
<comment type="subcellular location">
    <subcellularLocation>
        <location evidence="2">Cell membrane</location>
        <topology evidence="2">Single-pass type I membrane protein</topology>
    </subcellularLocation>
    <subcellularLocation>
        <location evidence="3">Cell projection</location>
        <location evidence="3">Dendrite</location>
    </subcellularLocation>
    <subcellularLocation>
        <location evidence="6">Cell projection</location>
        <location evidence="6">Dendritic spine</location>
    </subcellularLocation>
    <subcellularLocation>
        <location evidence="4">Cytoplasmic vesicle membrane</location>
        <topology evidence="4">Single-pass type I membrane protein</topology>
    </subcellularLocation>
    <subcellularLocation>
        <location evidence="1">Early endosome membrane</location>
    </subcellularLocation>
    <subcellularLocation>
        <location evidence="5">Perikaryon</location>
    </subcellularLocation>
    <subcellularLocation>
        <location evidence="24">Postsynaptic density membrane</location>
    </subcellularLocation>
    <subcellularLocation>
        <location evidence="7">Recycling endosome membrane</location>
    </subcellularLocation>
    <subcellularLocation>
        <location evidence="23">Synapse</location>
        <location evidence="23">Synaptosome</location>
    </subcellularLocation>
</comment>
<dbReference type="Pfam" id="PF00801">
    <property type="entry name" value="PKD"/>
    <property type="match status" value="1"/>
</dbReference>
<dbReference type="InterPro" id="IPR031777">
    <property type="entry name" value="Sortilin_C"/>
</dbReference>
<dbReference type="FunFam" id="3.30.60.270:FF:000003">
    <property type="entry name" value="Sortilin-related VPS10 domain containing receptor 2"/>
    <property type="match status" value="1"/>
</dbReference>
<evidence type="ECO:0000256" key="22">
    <source>
        <dbReference type="ARBA" id="ARBA00023329"/>
    </source>
</evidence>
<feature type="region of interest" description="Disordered" evidence="26">
    <location>
        <begin position="90"/>
        <end position="112"/>
    </location>
</feature>
<dbReference type="GO" id="GO:0043204">
    <property type="term" value="C:perikaryon"/>
    <property type="evidence" value="ECO:0007669"/>
    <property type="project" value="UniProtKB-SubCell"/>
</dbReference>
<dbReference type="SMART" id="SM00602">
    <property type="entry name" value="VPS10"/>
    <property type="match status" value="1"/>
</dbReference>
<dbReference type="PANTHER" id="PTHR12106">
    <property type="entry name" value="SORTILIN RELATED"/>
    <property type="match status" value="1"/>
</dbReference>
<dbReference type="CTD" id="57537"/>
<evidence type="ECO:0000256" key="3">
    <source>
        <dbReference type="ARBA" id="ARBA00004279"/>
    </source>
</evidence>
<evidence type="ECO:0000256" key="15">
    <source>
        <dbReference type="ARBA" id="ARBA00022989"/>
    </source>
</evidence>
<keyword evidence="20" id="KW-0628">Postsynaptic cell membrane</keyword>
<evidence type="ECO:0000256" key="10">
    <source>
        <dbReference type="ARBA" id="ARBA00022599"/>
    </source>
</evidence>
<evidence type="ECO:0000256" key="8">
    <source>
        <dbReference type="ARBA" id="ARBA00010818"/>
    </source>
</evidence>
<evidence type="ECO:0000256" key="5">
    <source>
        <dbReference type="ARBA" id="ARBA00004484"/>
    </source>
</evidence>
<dbReference type="GO" id="GO:0031901">
    <property type="term" value="C:early endosome membrane"/>
    <property type="evidence" value="ECO:0007669"/>
    <property type="project" value="UniProtKB-SubCell"/>
</dbReference>
<dbReference type="FunFam" id="2.10.70.80:FF:000001">
    <property type="entry name" value="Sortilin-related VPS10 domain-containing receptor 1"/>
    <property type="match status" value="1"/>
</dbReference>
<evidence type="ECO:0000256" key="20">
    <source>
        <dbReference type="ARBA" id="ARBA00023257"/>
    </source>
</evidence>
<evidence type="ECO:0000313" key="29">
    <source>
        <dbReference type="Proteomes" id="UP000248480"/>
    </source>
</evidence>
<proteinExistence type="inferred from homology"/>
<feature type="transmembrane region" description="Helical" evidence="27">
    <location>
        <begin position="1206"/>
        <end position="1227"/>
    </location>
</feature>
<evidence type="ECO:0000256" key="11">
    <source>
        <dbReference type="ARBA" id="ARBA00022692"/>
    </source>
</evidence>
<evidence type="ECO:0000256" key="18">
    <source>
        <dbReference type="ARBA" id="ARBA00023157"/>
    </source>
</evidence>
<evidence type="ECO:0000256" key="4">
    <source>
        <dbReference type="ARBA" id="ARBA00004358"/>
    </source>
</evidence>
<evidence type="ECO:0000256" key="12">
    <source>
        <dbReference type="ARBA" id="ARBA00022729"/>
    </source>
</evidence>
<dbReference type="FunCoup" id="A0A2Y9DYQ7">
    <property type="interactions" value="378"/>
</dbReference>
<dbReference type="InterPro" id="IPR050310">
    <property type="entry name" value="VPS10-sortilin"/>
</dbReference>
<dbReference type="InParanoid" id="A0A2Y9DYQ7"/>
<dbReference type="InterPro" id="IPR013783">
    <property type="entry name" value="Ig-like_fold"/>
</dbReference>
<dbReference type="Gene3D" id="2.60.40.10">
    <property type="entry name" value="Immunoglobulins"/>
    <property type="match status" value="1"/>
</dbReference>
<accession>A0A2Y9DYQ7</accession>
<sequence length="1286" mass="142582">MAVSLSTLGGLAAILKDQQSWTGPQQLTKCLPPPLCHAQHAPLHRRDPQSEEPFVSGSCGIAPSGWQSAGPEAPEEPCLLDPTSSVGLECQTRSPQRGQEPSLTRFLGDVGPREPESARRCLLSTAPSQPPAVCFLTVNPLQQAPFTHDTAVTLRGEPGAGHSETKAQSQLCHQRCMPLGGLAGGLSGTSMQVGTAFTPVCKFPCERVGDEARYLLQNILMLLGKNRNSLSHSPAGGESEIRVSAVLAPSEALSETLSLPLSRLLVDPGVPGLRLQRHMASFLCPRLCVSSRLYKDTTRMGLDEDCGPPRSSDFGTSYTKLTLQPGVTTVIDNFYICPTNKRKIILVSSSFGDRDQSLFLSTDEGATFQKQLTSFLVETLTFHPKEEDKVLAYTKESKLYVSSDLGKQWTLLQERVTKDHMFWAVAGVDSDANLVHVEAQDPGGGFRYVTCRIHNCSEKTLRAPFAGPIDQGSLTVRDEYVFLKATSTNRTKYYVSYRRNEFVLMKLPKYALPKDLQIVSTDESQVFMAVQEWHQVDTYNLYQSDPRGELYSLVLEHVRSSRQAEESVLIDILEVRGVKGVFLANQKIDGKVMTLITYNKGRDWAYLRPPSTDMKGKPTNCKPPDCHLHLHLRWADSPYVSGAVHTQDTAPGLIMGAGNLGSQLVEYKEEMYITSDCGRTWRQVFEEEHHILYLDHGSVIVAIKDTSIPLKVLKFSVDEGLTWSTHNFTSTSVFVDGLLSEPGDETLVMTVFGHISFRSDWELVKVDFRPLFPRPCSKDDYGSWELADLQGDRCIMGQQRSFRKRKPTSWCIKGRSFTSALTSHVCECRDSDFLCDYGFERTLSTESNTSKCLANFWFNPVSPPDDCALGQTYSGSPGYRKVVSNMCEGGVNLQRGAALLQCPLMPPRGLRVSIRGEAVAVRPGEDVLFVVQQEQGDVLTTKYQVDLGDGFKAMYVNLTLTGEPVRHRYESPGIYRVSVQAENMAGQDEAVLFVQVNSPLQALYLEVVPVIGVNQEVNLTAVLLPLNPNLTVFYWWIGHSLQPLLSLENSVTTRFADQGDVRVTVQAACGSSVLQDSRVIRVLDRFQVVPLQFSKDLDAYNPNVPEWREDVGLEVTRLLSKETSIPEELLVTVVKPGLPTVADLYVLLPPRRPTRKRSLMTDKRIIAIQQVLKGQRISFILRGGVRVLVALRDVDTGSQRLGSGGGYWAVVVLFVVGLFAVGAFILYKFKRKRPGRTVYAQMYNEKEQEMTSPGSHSEDVQSAIQGNHSGVVLSINSREMHSYLVS</sequence>
<evidence type="ECO:0000256" key="17">
    <source>
        <dbReference type="ARBA" id="ARBA00023136"/>
    </source>
</evidence>
<evidence type="ECO:0000256" key="19">
    <source>
        <dbReference type="ARBA" id="ARBA00023180"/>
    </source>
</evidence>
<evidence type="ECO:0000256" key="27">
    <source>
        <dbReference type="SAM" id="Phobius"/>
    </source>
</evidence>
<keyword evidence="14" id="KW-0967">Endosome</keyword>
<dbReference type="SUPFAM" id="SSF110296">
    <property type="entry name" value="Oligoxyloglucan reducing end-specific cellobiohydrolase"/>
    <property type="match status" value="1"/>
</dbReference>
<dbReference type="Gene3D" id="3.30.60.270">
    <property type="match status" value="1"/>
</dbReference>
<dbReference type="OrthoDB" id="443634at2759"/>
<evidence type="ECO:0000256" key="7">
    <source>
        <dbReference type="ARBA" id="ARBA00004565"/>
    </source>
</evidence>
<dbReference type="PROSITE" id="PS50093">
    <property type="entry name" value="PKD"/>
    <property type="match status" value="1"/>
</dbReference>
<dbReference type="GeneID" id="101357402"/>
<evidence type="ECO:0000259" key="28">
    <source>
        <dbReference type="PROSITE" id="PS50093"/>
    </source>
</evidence>
<evidence type="ECO:0000256" key="16">
    <source>
        <dbReference type="ARBA" id="ARBA00023018"/>
    </source>
</evidence>
<evidence type="ECO:0000256" key="1">
    <source>
        <dbReference type="ARBA" id="ARBA00004146"/>
    </source>
</evidence>
<reference evidence="30" key="1">
    <citation type="submission" date="2025-08" db="UniProtKB">
        <authorList>
            <consortium name="RefSeq"/>
        </authorList>
    </citation>
    <scope>IDENTIFICATION</scope>
</reference>
<dbReference type="KEGG" id="tmu:101357402"/>
<comment type="similarity">
    <text evidence="8">Belongs to the VPS10-related sortilin family. SORCS subfamily.</text>
</comment>
<evidence type="ECO:0000256" key="25">
    <source>
        <dbReference type="ARBA" id="ARBA00074088"/>
    </source>
</evidence>
<dbReference type="InterPro" id="IPR031778">
    <property type="entry name" value="Sortilin_N"/>
</dbReference>
<feature type="compositionally biased region" description="Polar residues" evidence="26">
    <location>
        <begin position="90"/>
        <end position="102"/>
    </location>
</feature>
<dbReference type="GO" id="GO:0055038">
    <property type="term" value="C:recycling endosome membrane"/>
    <property type="evidence" value="ECO:0007669"/>
    <property type="project" value="UniProtKB-SubCell"/>
</dbReference>
<keyword evidence="17 27" id="KW-0472">Membrane</keyword>
<evidence type="ECO:0000256" key="14">
    <source>
        <dbReference type="ARBA" id="ARBA00022753"/>
    </source>
</evidence>
<keyword evidence="12" id="KW-0732">Signal</keyword>
<keyword evidence="18" id="KW-1015">Disulfide bond</keyword>
<dbReference type="SMART" id="SM00089">
    <property type="entry name" value="PKD"/>
    <property type="match status" value="1"/>
</dbReference>
<evidence type="ECO:0000256" key="2">
    <source>
        <dbReference type="ARBA" id="ARBA00004251"/>
    </source>
</evidence>
<dbReference type="Gene3D" id="2.130.10.10">
    <property type="entry name" value="YVTN repeat-like/Quinoprotein amine dehydrogenase"/>
    <property type="match status" value="1"/>
</dbReference>
<keyword evidence="19" id="KW-0325">Glycoprotein</keyword>
<dbReference type="InterPro" id="IPR000601">
    <property type="entry name" value="PKD_dom"/>
</dbReference>
<dbReference type="GO" id="GO:0098839">
    <property type="term" value="C:postsynaptic density membrane"/>
    <property type="evidence" value="ECO:0007669"/>
    <property type="project" value="UniProtKB-SubCell"/>
</dbReference>
<keyword evidence="22" id="KW-0968">Cytoplasmic vesicle</keyword>
<keyword evidence="16" id="KW-0770">Synapse</keyword>
<dbReference type="InterPro" id="IPR022409">
    <property type="entry name" value="PKD/Chitinase_dom"/>
</dbReference>
<dbReference type="InterPro" id="IPR015943">
    <property type="entry name" value="WD40/YVTN_repeat-like_dom_sf"/>
</dbReference>
<dbReference type="InterPro" id="IPR035986">
    <property type="entry name" value="PKD_dom_sf"/>
</dbReference>
<name>A0A2Y9DYQ7_TRIMA</name>
<dbReference type="InterPro" id="IPR006581">
    <property type="entry name" value="VPS10"/>
</dbReference>
<keyword evidence="11 27" id="KW-0812">Transmembrane</keyword>
<evidence type="ECO:0000256" key="24">
    <source>
        <dbReference type="ARBA" id="ARBA00034112"/>
    </source>
</evidence>
<dbReference type="STRING" id="127582.A0A2Y9DYQ7"/>
<evidence type="ECO:0000256" key="9">
    <source>
        <dbReference type="ARBA" id="ARBA00022475"/>
    </source>
</evidence>
<keyword evidence="13" id="KW-0677">Repeat</keyword>
<dbReference type="PANTHER" id="PTHR12106:SF9">
    <property type="entry name" value="VPS10 DOMAIN-CONTAINING RECEPTOR SORCS2"/>
    <property type="match status" value="1"/>
</dbReference>
<dbReference type="GO" id="GO:0043197">
    <property type="term" value="C:dendritic spine"/>
    <property type="evidence" value="ECO:0007669"/>
    <property type="project" value="UniProtKB-SubCell"/>
</dbReference>
<evidence type="ECO:0000256" key="21">
    <source>
        <dbReference type="ARBA" id="ARBA00023273"/>
    </source>
</evidence>
<keyword evidence="9" id="KW-1003">Cell membrane</keyword>
<dbReference type="Gene3D" id="2.10.70.80">
    <property type="match status" value="1"/>
</dbReference>
<keyword evidence="10" id="KW-0771">Synaptosome</keyword>
<protein>
    <recommendedName>
        <fullName evidence="25">VPS10 domain-containing receptor SorCS2</fullName>
    </recommendedName>
</protein>
<evidence type="ECO:0000256" key="23">
    <source>
        <dbReference type="ARBA" id="ARBA00034102"/>
    </source>
</evidence>
<feature type="domain" description="PKD" evidence="28">
    <location>
        <begin position="943"/>
        <end position="1003"/>
    </location>
</feature>